<proteinExistence type="inferred from homology"/>
<organism evidence="3 4">
    <name type="scientific">Eiseniibacteriota bacterium</name>
    <dbReference type="NCBI Taxonomy" id="2212470"/>
    <lineage>
        <taxon>Bacteria</taxon>
        <taxon>Candidatus Eiseniibacteriota</taxon>
    </lineage>
</organism>
<dbReference type="EMBL" id="JABDJR010000570">
    <property type="protein sequence ID" value="NNF07907.1"/>
    <property type="molecule type" value="Genomic_DNA"/>
</dbReference>
<feature type="chain" id="PRO_5031231406" evidence="2">
    <location>
        <begin position="21"/>
        <end position="320"/>
    </location>
</feature>
<keyword evidence="2" id="KW-0732">Signal</keyword>
<reference evidence="3 4" key="1">
    <citation type="submission" date="2020-03" db="EMBL/GenBank/DDBJ databases">
        <title>Metabolic flexibility allows generalist bacteria to become dominant in a frequently disturbed ecosystem.</title>
        <authorList>
            <person name="Chen Y.-J."/>
            <person name="Leung P.M."/>
            <person name="Bay S.K."/>
            <person name="Hugenholtz P."/>
            <person name="Kessler A.J."/>
            <person name="Shelley G."/>
            <person name="Waite D.W."/>
            <person name="Cook P.L."/>
            <person name="Greening C."/>
        </authorList>
    </citation>
    <scope>NUCLEOTIDE SEQUENCE [LARGE SCALE GENOMIC DNA]</scope>
    <source>
        <strain evidence="3">SS_bin_28</strain>
    </source>
</reference>
<evidence type="ECO:0000256" key="1">
    <source>
        <dbReference type="ARBA" id="ARBA00005846"/>
    </source>
</evidence>
<name>A0A7Y2EBK5_UNCEI</name>
<dbReference type="Proteomes" id="UP000547674">
    <property type="component" value="Unassembled WGS sequence"/>
</dbReference>
<dbReference type="Pfam" id="PF03687">
    <property type="entry name" value="UPF0164"/>
    <property type="match status" value="1"/>
</dbReference>
<dbReference type="InterPro" id="IPR019861">
    <property type="entry name" value="PorP/SprF_Bacteroidetes"/>
</dbReference>
<evidence type="ECO:0000313" key="3">
    <source>
        <dbReference type="EMBL" id="NNF07907.1"/>
    </source>
</evidence>
<evidence type="ECO:0000313" key="4">
    <source>
        <dbReference type="Proteomes" id="UP000547674"/>
    </source>
</evidence>
<dbReference type="Gene3D" id="2.40.160.60">
    <property type="entry name" value="Outer membrane protein transport protein (OMPP1/FadL/TodX)"/>
    <property type="match status" value="1"/>
</dbReference>
<accession>A0A7Y2EBK5</accession>
<dbReference type="InterPro" id="IPR005362">
    <property type="entry name" value="UPF0164"/>
</dbReference>
<comment type="similarity">
    <text evidence="1">Belongs to the UPF0164 family.</text>
</comment>
<dbReference type="NCBIfam" id="NF033709">
    <property type="entry name" value="PorV_fam"/>
    <property type="match status" value="1"/>
</dbReference>
<gene>
    <name evidence="3" type="ORF">HKN21_14175</name>
</gene>
<dbReference type="AlphaFoldDB" id="A0A7Y2EBK5"/>
<evidence type="ECO:0000256" key="2">
    <source>
        <dbReference type="SAM" id="SignalP"/>
    </source>
</evidence>
<comment type="caution">
    <text evidence="3">The sequence shown here is derived from an EMBL/GenBank/DDBJ whole genome shotgun (WGS) entry which is preliminary data.</text>
</comment>
<feature type="signal peptide" evidence="2">
    <location>
        <begin position="1"/>
        <end position="20"/>
    </location>
</feature>
<sequence length="320" mass="34556">MRRLILALTLALLIPGGVYAPNGAESAEFFEKVGTYDGQFLKMPIGARATAMGGAFVAVADDATSVFWNPAGIARLQGTTLSVNHLNWVADVNLTQGTYVFSLGFLPGMLAFNARSLYMDDLKRTTVFRPDGDGTFFDAGYSAFGLTYARSLTDKFSVGVTGSVVHAGLDDLSSNVLSFDVGTLYDTGFRSLKIGMSIQNMGAGELSYVEDTQAAKLPILFRVGASINVLNSLEHRVVTSAEFSHPPDNAERLNWGGEYRFKDFFFLRGGMNFGYDAEGVTGGVGVQFPTSISAETRFDYSYTDLSDLAGAHRFSLEIGF</sequence>
<dbReference type="Pfam" id="PF11751">
    <property type="entry name" value="PorP_SprF"/>
    <property type="match status" value="1"/>
</dbReference>
<dbReference type="SUPFAM" id="SSF56935">
    <property type="entry name" value="Porins"/>
    <property type="match status" value="1"/>
</dbReference>
<protein>
    <submittedName>
        <fullName evidence="3">PorV/PorQ family protein</fullName>
    </submittedName>
</protein>